<dbReference type="PANTHER" id="PTHR31845">
    <property type="entry name" value="FINGER DOMAIN PROTEIN, PUTATIVE-RELATED"/>
    <property type="match status" value="1"/>
</dbReference>
<feature type="domain" description="Xylanolytic transcriptional activator regulatory" evidence="6">
    <location>
        <begin position="150"/>
        <end position="260"/>
    </location>
</feature>
<comment type="caution">
    <text evidence="7">The sequence shown here is derived from an EMBL/GenBank/DDBJ whole genome shotgun (WGS) entry which is preliminary data.</text>
</comment>
<name>A0A1Q5Q6K3_TALAT</name>
<dbReference type="CDD" id="cd12148">
    <property type="entry name" value="fungal_TF_MHR"/>
    <property type="match status" value="1"/>
</dbReference>
<dbReference type="STRING" id="1441469.A0A1Q5Q6K3"/>
<dbReference type="GO" id="GO:0000976">
    <property type="term" value="F:transcription cis-regulatory region binding"/>
    <property type="evidence" value="ECO:0007669"/>
    <property type="project" value="TreeGrafter"/>
</dbReference>
<reference evidence="7 8" key="1">
    <citation type="submission" date="2015-06" db="EMBL/GenBank/DDBJ databases">
        <title>Talaromyces atroroseus IBT 11181 draft genome.</title>
        <authorList>
            <person name="Rasmussen K.B."/>
            <person name="Rasmussen S."/>
            <person name="Petersen B."/>
            <person name="Sicheritz-Ponten T."/>
            <person name="Mortensen U.H."/>
            <person name="Thrane U."/>
        </authorList>
    </citation>
    <scope>NUCLEOTIDE SEQUENCE [LARGE SCALE GENOMIC DNA]</scope>
    <source>
        <strain evidence="7 8">IBT 11181</strain>
    </source>
</reference>
<dbReference type="GO" id="GO:0006351">
    <property type="term" value="P:DNA-templated transcription"/>
    <property type="evidence" value="ECO:0007669"/>
    <property type="project" value="InterPro"/>
</dbReference>
<evidence type="ECO:0000256" key="2">
    <source>
        <dbReference type="ARBA" id="ARBA00023015"/>
    </source>
</evidence>
<dbReference type="Proteomes" id="UP000214365">
    <property type="component" value="Unassembled WGS sequence"/>
</dbReference>
<comment type="subcellular location">
    <subcellularLocation>
        <location evidence="1">Nucleus</location>
    </subcellularLocation>
</comment>
<evidence type="ECO:0000259" key="6">
    <source>
        <dbReference type="Pfam" id="PF04082"/>
    </source>
</evidence>
<dbReference type="GO" id="GO:0008270">
    <property type="term" value="F:zinc ion binding"/>
    <property type="evidence" value="ECO:0007669"/>
    <property type="project" value="InterPro"/>
</dbReference>
<keyword evidence="3" id="KW-0238">DNA-binding</keyword>
<dbReference type="AlphaFoldDB" id="A0A1Q5Q6K3"/>
<dbReference type="GO" id="GO:0000981">
    <property type="term" value="F:DNA-binding transcription factor activity, RNA polymerase II-specific"/>
    <property type="evidence" value="ECO:0007669"/>
    <property type="project" value="TreeGrafter"/>
</dbReference>
<dbReference type="Pfam" id="PF04082">
    <property type="entry name" value="Fungal_trans"/>
    <property type="match status" value="1"/>
</dbReference>
<dbReference type="GeneID" id="31008964"/>
<keyword evidence="2" id="KW-0805">Transcription regulation</keyword>
<evidence type="ECO:0000256" key="3">
    <source>
        <dbReference type="ARBA" id="ARBA00023125"/>
    </source>
</evidence>
<evidence type="ECO:0000313" key="8">
    <source>
        <dbReference type="Proteomes" id="UP000214365"/>
    </source>
</evidence>
<dbReference type="PANTHER" id="PTHR31845:SF21">
    <property type="entry name" value="REGULATORY PROTEIN LEU3"/>
    <property type="match status" value="1"/>
</dbReference>
<keyword evidence="4" id="KW-0804">Transcription</keyword>
<protein>
    <recommendedName>
        <fullName evidence="6">Xylanolytic transcriptional activator regulatory domain-containing protein</fullName>
    </recommendedName>
</protein>
<dbReference type="GO" id="GO:0005634">
    <property type="term" value="C:nucleus"/>
    <property type="evidence" value="ECO:0007669"/>
    <property type="project" value="UniProtKB-SubCell"/>
</dbReference>
<keyword evidence="5" id="KW-0539">Nucleus</keyword>
<dbReference type="InterPro" id="IPR051089">
    <property type="entry name" value="prtT"/>
</dbReference>
<sequence length="628" mass="70458">MRCKRMLDTAVLPMQENEPGLYCPIVVQKREKEDIIRKAELQQEVQLLRQQMAMGSRIEPILDDHHIQTNVDDRARSSVSLLSGSLPPVSEILEGSPGQSTSGNSHDFICSTLEASTGLENLSDAGSKTAPQALNAYEVDAQKIDDCFALYFNNYARLLPILNPRLSPNTYFSRSPLLFWTIVAVGSRRYDKDPTLLTRLAPSIQNMALLSLSMREAVIEVIQSLLLLSIWPFPFNSVNKAMAHIFCGAAVNLAQQIGMHVFGIGQDFARVKLFPNEAEKAYRAQLWQHCIIINQSSSYADGFIPGVLPVQENSSDFCQIDLLLPSELKYYKQIHEVAISATQLLQTADIAKPNKCNSGHLHSLIELSERELFRISPPPTNYSDIGNIYLSSARLHIRSFCFFCEQGPENFAPILSLYAAALETINAVVAVDGLAIICTFYIHRMLMLAALSILKILRSDLHRSVVDAKAGENAYFSVIRFLKQMSIAHDDLSARGADILAQLWASDAIFRRPDGTRDSLSLRIRSRLAMSAVYDCYWWWREEFAGIPSPFNEDQDKGWSFFSLNVLFCIFREWLTILQADSENATQNLSFFGTTFDDFAEFSLSQAFDGRVLDRSIPGNSMLQSPMS</sequence>
<gene>
    <name evidence="7" type="ORF">UA08_09208</name>
</gene>
<evidence type="ECO:0000313" key="7">
    <source>
        <dbReference type="EMBL" id="OKL55472.1"/>
    </source>
</evidence>
<keyword evidence="8" id="KW-1185">Reference proteome</keyword>
<evidence type="ECO:0000256" key="5">
    <source>
        <dbReference type="ARBA" id="ARBA00023242"/>
    </source>
</evidence>
<proteinExistence type="predicted"/>
<dbReference type="OrthoDB" id="4145665at2759"/>
<organism evidence="7 8">
    <name type="scientific">Talaromyces atroroseus</name>
    <dbReference type="NCBI Taxonomy" id="1441469"/>
    <lineage>
        <taxon>Eukaryota</taxon>
        <taxon>Fungi</taxon>
        <taxon>Dikarya</taxon>
        <taxon>Ascomycota</taxon>
        <taxon>Pezizomycotina</taxon>
        <taxon>Eurotiomycetes</taxon>
        <taxon>Eurotiomycetidae</taxon>
        <taxon>Eurotiales</taxon>
        <taxon>Trichocomaceae</taxon>
        <taxon>Talaromyces</taxon>
        <taxon>Talaromyces sect. Trachyspermi</taxon>
    </lineage>
</organism>
<accession>A0A1Q5Q6K3</accession>
<dbReference type="RefSeq" id="XP_020115593.1">
    <property type="nucleotide sequence ID" value="XM_020264191.1"/>
</dbReference>
<evidence type="ECO:0000256" key="1">
    <source>
        <dbReference type="ARBA" id="ARBA00004123"/>
    </source>
</evidence>
<evidence type="ECO:0000256" key="4">
    <source>
        <dbReference type="ARBA" id="ARBA00023163"/>
    </source>
</evidence>
<dbReference type="EMBL" id="LFMY01000020">
    <property type="protein sequence ID" value="OKL55472.1"/>
    <property type="molecule type" value="Genomic_DNA"/>
</dbReference>
<dbReference type="InterPro" id="IPR007219">
    <property type="entry name" value="XnlR_reg_dom"/>
</dbReference>